<name>A0AAV7VFW7_PLEWA</name>
<comment type="caution">
    <text evidence="1">The sequence shown here is derived from an EMBL/GenBank/DDBJ whole genome shotgun (WGS) entry which is preliminary data.</text>
</comment>
<dbReference type="AlphaFoldDB" id="A0AAV7VFW7"/>
<dbReference type="Gene3D" id="3.30.70.1820">
    <property type="entry name" value="L1 transposable element, RRM domain"/>
    <property type="match status" value="1"/>
</dbReference>
<sequence length="128" mass="14508">MDINTLRDDQCKMSDKIKANEKAISTLVPEQTEHASQLDAKRLRPDRVHDRTDDAEGRVRRNTVQILGVPESVEGRNPTKYFEDWLCTVVAPPKLSEIIVVESVSRVPSKRPIPTAPPKTMVARFLNF</sequence>
<keyword evidence="2" id="KW-1185">Reference proteome</keyword>
<dbReference type="EMBL" id="JANPWB010000003">
    <property type="protein sequence ID" value="KAJ1199118.1"/>
    <property type="molecule type" value="Genomic_DNA"/>
</dbReference>
<organism evidence="1 2">
    <name type="scientific">Pleurodeles waltl</name>
    <name type="common">Iberian ribbed newt</name>
    <dbReference type="NCBI Taxonomy" id="8319"/>
    <lineage>
        <taxon>Eukaryota</taxon>
        <taxon>Metazoa</taxon>
        <taxon>Chordata</taxon>
        <taxon>Craniata</taxon>
        <taxon>Vertebrata</taxon>
        <taxon>Euteleostomi</taxon>
        <taxon>Amphibia</taxon>
        <taxon>Batrachia</taxon>
        <taxon>Caudata</taxon>
        <taxon>Salamandroidea</taxon>
        <taxon>Salamandridae</taxon>
        <taxon>Pleurodelinae</taxon>
        <taxon>Pleurodeles</taxon>
    </lineage>
</organism>
<proteinExistence type="predicted"/>
<evidence type="ECO:0000313" key="1">
    <source>
        <dbReference type="EMBL" id="KAJ1199118.1"/>
    </source>
</evidence>
<accession>A0AAV7VFW7</accession>
<dbReference type="Proteomes" id="UP001066276">
    <property type="component" value="Chromosome 2_1"/>
</dbReference>
<gene>
    <name evidence="1" type="ORF">NDU88_002956</name>
</gene>
<evidence type="ECO:0000313" key="2">
    <source>
        <dbReference type="Proteomes" id="UP001066276"/>
    </source>
</evidence>
<protein>
    <submittedName>
        <fullName evidence="1">Uncharacterized protein</fullName>
    </submittedName>
</protein>
<reference evidence="1" key="1">
    <citation type="journal article" date="2022" name="bioRxiv">
        <title>Sequencing and chromosome-scale assembly of the giantPleurodeles waltlgenome.</title>
        <authorList>
            <person name="Brown T."/>
            <person name="Elewa A."/>
            <person name="Iarovenko S."/>
            <person name="Subramanian E."/>
            <person name="Araus A.J."/>
            <person name="Petzold A."/>
            <person name="Susuki M."/>
            <person name="Suzuki K.-i.T."/>
            <person name="Hayashi T."/>
            <person name="Toyoda A."/>
            <person name="Oliveira C."/>
            <person name="Osipova E."/>
            <person name="Leigh N.D."/>
            <person name="Simon A."/>
            <person name="Yun M.H."/>
        </authorList>
    </citation>
    <scope>NUCLEOTIDE SEQUENCE</scope>
    <source>
        <strain evidence="1">20211129_DDA</strain>
        <tissue evidence="1">Liver</tissue>
    </source>
</reference>